<evidence type="ECO:0000313" key="2">
    <source>
        <dbReference type="Proteomes" id="UP000484842"/>
    </source>
</evidence>
<dbReference type="Proteomes" id="UP000484842">
    <property type="component" value="Unassembled WGS sequence"/>
</dbReference>
<dbReference type="EMBL" id="WBSL01000012">
    <property type="protein sequence ID" value="MPY67987.1"/>
    <property type="molecule type" value="Genomic_DNA"/>
</dbReference>
<name>A0A7X1NY91_9DEIO</name>
<evidence type="ECO:0000313" key="1">
    <source>
        <dbReference type="EMBL" id="MPY67987.1"/>
    </source>
</evidence>
<protein>
    <submittedName>
        <fullName evidence="1">Uncharacterized protein</fullName>
    </submittedName>
</protein>
<reference evidence="1 2" key="1">
    <citation type="submission" date="2019-10" db="EMBL/GenBank/DDBJ databases">
        <title>Deinococcus sp. isolated from soil.</title>
        <authorList>
            <person name="Li Y."/>
            <person name="Wang J."/>
        </authorList>
    </citation>
    <scope>NUCLEOTIDE SEQUENCE [LARGE SCALE GENOMIC DNA]</scope>
    <source>
        <strain evidence="1 2">SDU3-2</strain>
    </source>
</reference>
<dbReference type="AlphaFoldDB" id="A0A7X1NY91"/>
<comment type="caution">
    <text evidence="1">The sequence shown here is derived from an EMBL/GenBank/DDBJ whole genome shotgun (WGS) entry which is preliminary data.</text>
</comment>
<accession>A0A7X1NY91</accession>
<sequence length="173" mass="19656">MNDLLLLLAGRDEELFVRRALDFRVPEALRERLDEAMDRLSQQNCRRLWVYRKRLEVLTSGEEALTVAPASIPLTQTASTVTPQVPHQPPPSAPPLPSLASLKRQLQPRAQPLPRKVRKMILRYQAQVLEQISAPLRPLVEAGLQLNLFHERTAAAVRTAFRRVTGRFPEDTV</sequence>
<proteinExistence type="predicted"/>
<organism evidence="1 2">
    <name type="scientific">Deinococcus terrestris</name>
    <dbReference type="NCBI Taxonomy" id="2651870"/>
    <lineage>
        <taxon>Bacteria</taxon>
        <taxon>Thermotogati</taxon>
        <taxon>Deinococcota</taxon>
        <taxon>Deinococci</taxon>
        <taxon>Deinococcales</taxon>
        <taxon>Deinococcaceae</taxon>
        <taxon>Deinococcus</taxon>
    </lineage>
</organism>
<dbReference type="RefSeq" id="WP_152872297.1">
    <property type="nucleotide sequence ID" value="NZ_WBSL01000012.1"/>
</dbReference>
<keyword evidence="2" id="KW-1185">Reference proteome</keyword>
<gene>
    <name evidence="1" type="ORF">F8S09_15105</name>
</gene>